<sequence length="167" mass="18278">MDCHTRVKLLITYFPEHSQSPVSPRLATWPVRLLHATNTPRTASPQHSFTYQPLPQSHDPHANLLASYTNDAPDIVRPPCILTPPAIGHLRYAIRCRSPLCRTCARAGTVLHEWTNSSPRCWRSGGRGGDGAVGLGEGCWCCQGRVGGEFGELNGLTLRAATSCMVY</sequence>
<evidence type="ECO:0000313" key="2">
    <source>
        <dbReference type="Proteomes" id="UP000799640"/>
    </source>
</evidence>
<keyword evidence="2" id="KW-1185">Reference proteome</keyword>
<accession>A0A6G1HLS6</accession>
<dbReference type="AlphaFoldDB" id="A0A6G1HLS6"/>
<organism evidence="1 2">
    <name type="scientific">Trichodelitschia bisporula</name>
    <dbReference type="NCBI Taxonomy" id="703511"/>
    <lineage>
        <taxon>Eukaryota</taxon>
        <taxon>Fungi</taxon>
        <taxon>Dikarya</taxon>
        <taxon>Ascomycota</taxon>
        <taxon>Pezizomycotina</taxon>
        <taxon>Dothideomycetes</taxon>
        <taxon>Dothideomycetes incertae sedis</taxon>
        <taxon>Phaeotrichales</taxon>
        <taxon>Phaeotrichaceae</taxon>
        <taxon>Trichodelitschia</taxon>
    </lineage>
</organism>
<dbReference type="EMBL" id="ML996705">
    <property type="protein sequence ID" value="KAF2396787.1"/>
    <property type="molecule type" value="Genomic_DNA"/>
</dbReference>
<protein>
    <submittedName>
        <fullName evidence="1">Uncharacterized protein</fullName>
    </submittedName>
</protein>
<gene>
    <name evidence="1" type="ORF">EJ06DRAFT_172386</name>
</gene>
<dbReference type="Proteomes" id="UP000799640">
    <property type="component" value="Unassembled WGS sequence"/>
</dbReference>
<proteinExistence type="predicted"/>
<name>A0A6G1HLS6_9PEZI</name>
<evidence type="ECO:0000313" key="1">
    <source>
        <dbReference type="EMBL" id="KAF2396787.1"/>
    </source>
</evidence>
<reference evidence="1" key="1">
    <citation type="journal article" date="2020" name="Stud. Mycol.">
        <title>101 Dothideomycetes genomes: a test case for predicting lifestyles and emergence of pathogens.</title>
        <authorList>
            <person name="Haridas S."/>
            <person name="Albert R."/>
            <person name="Binder M."/>
            <person name="Bloem J."/>
            <person name="Labutti K."/>
            <person name="Salamov A."/>
            <person name="Andreopoulos B."/>
            <person name="Baker S."/>
            <person name="Barry K."/>
            <person name="Bills G."/>
            <person name="Bluhm B."/>
            <person name="Cannon C."/>
            <person name="Castanera R."/>
            <person name="Culley D."/>
            <person name="Daum C."/>
            <person name="Ezra D."/>
            <person name="Gonzalez J."/>
            <person name="Henrissat B."/>
            <person name="Kuo A."/>
            <person name="Liang C."/>
            <person name="Lipzen A."/>
            <person name="Lutzoni F."/>
            <person name="Magnuson J."/>
            <person name="Mondo S."/>
            <person name="Nolan M."/>
            <person name="Ohm R."/>
            <person name="Pangilinan J."/>
            <person name="Park H.-J."/>
            <person name="Ramirez L."/>
            <person name="Alfaro M."/>
            <person name="Sun H."/>
            <person name="Tritt A."/>
            <person name="Yoshinaga Y."/>
            <person name="Zwiers L.-H."/>
            <person name="Turgeon B."/>
            <person name="Goodwin S."/>
            <person name="Spatafora J."/>
            <person name="Crous P."/>
            <person name="Grigoriev I."/>
        </authorList>
    </citation>
    <scope>NUCLEOTIDE SEQUENCE</scope>
    <source>
        <strain evidence="1">CBS 262.69</strain>
    </source>
</reference>